<dbReference type="InterPro" id="IPR027417">
    <property type="entry name" value="P-loop_NTPase"/>
</dbReference>
<dbReference type="GO" id="GO:0016787">
    <property type="term" value="F:hydrolase activity"/>
    <property type="evidence" value="ECO:0007669"/>
    <property type="project" value="UniProtKB-KW"/>
</dbReference>
<keyword evidence="1" id="KW-0547">Nucleotide-binding</keyword>
<dbReference type="PANTHER" id="PTHR47959">
    <property type="entry name" value="ATP-DEPENDENT RNA HELICASE RHLE-RELATED"/>
    <property type="match status" value="1"/>
</dbReference>
<sequence>MTENVSKLQRASLSDPVRVDVSSFKYKTVSSLLQYYVLCPLVDKEVTLVYIVNSLVQNSMIIFVRTVAVAKRLSLILRTLAFNAVPLHGELSQSQRLGAFNRFKSGKSNILVATDLASRGLDVPSVDIVINYDTPTHSKDYIHRVGRTARAGRAGKSLLMVTQYDAELMLRLEKVLDRKLDLYPTELEEIALLKERVHEAGRLSRNQLKDESRDRDEGRKRRSRGAKMDDKDRDDDMVEAGMPTASYKRYRRSRSHPPPSLSP</sequence>
<dbReference type="SMART" id="SM00490">
    <property type="entry name" value="HELICc"/>
    <property type="match status" value="1"/>
</dbReference>
<organism evidence="7 8">
    <name type="scientific">Lyophyllum shimeji</name>
    <name type="common">Hon-shimeji</name>
    <name type="synonym">Tricholoma shimeji</name>
    <dbReference type="NCBI Taxonomy" id="47721"/>
    <lineage>
        <taxon>Eukaryota</taxon>
        <taxon>Fungi</taxon>
        <taxon>Dikarya</taxon>
        <taxon>Basidiomycota</taxon>
        <taxon>Agaricomycotina</taxon>
        <taxon>Agaricomycetes</taxon>
        <taxon>Agaricomycetidae</taxon>
        <taxon>Agaricales</taxon>
        <taxon>Tricholomatineae</taxon>
        <taxon>Lyophyllaceae</taxon>
        <taxon>Lyophyllum</taxon>
    </lineage>
</organism>
<keyword evidence="3 7" id="KW-0347">Helicase</keyword>
<dbReference type="EMBL" id="BRPK01000001">
    <property type="protein sequence ID" value="GLB34227.1"/>
    <property type="molecule type" value="Genomic_DNA"/>
</dbReference>
<dbReference type="Proteomes" id="UP001063166">
    <property type="component" value="Unassembled WGS sequence"/>
</dbReference>
<protein>
    <submittedName>
        <fullName evidence="7">DEAD box helicase family protein</fullName>
    </submittedName>
</protein>
<dbReference type="Gene3D" id="3.40.50.300">
    <property type="entry name" value="P-loop containing nucleotide triphosphate hydrolases"/>
    <property type="match status" value="1"/>
</dbReference>
<keyword evidence="8" id="KW-1185">Reference proteome</keyword>
<evidence type="ECO:0000256" key="1">
    <source>
        <dbReference type="ARBA" id="ARBA00022741"/>
    </source>
</evidence>
<dbReference type="GO" id="GO:0003724">
    <property type="term" value="F:RNA helicase activity"/>
    <property type="evidence" value="ECO:0007669"/>
    <property type="project" value="TreeGrafter"/>
</dbReference>
<evidence type="ECO:0000256" key="4">
    <source>
        <dbReference type="ARBA" id="ARBA00022840"/>
    </source>
</evidence>
<evidence type="ECO:0000256" key="2">
    <source>
        <dbReference type="ARBA" id="ARBA00022801"/>
    </source>
</evidence>
<dbReference type="Pfam" id="PF00271">
    <property type="entry name" value="Helicase_C"/>
    <property type="match status" value="1"/>
</dbReference>
<accession>A0A9P3UIH9</accession>
<keyword evidence="4" id="KW-0067">ATP-binding</keyword>
<feature type="region of interest" description="Disordered" evidence="5">
    <location>
        <begin position="204"/>
        <end position="263"/>
    </location>
</feature>
<feature type="compositionally biased region" description="Basic and acidic residues" evidence="5">
    <location>
        <begin position="204"/>
        <end position="219"/>
    </location>
</feature>
<evidence type="ECO:0000313" key="8">
    <source>
        <dbReference type="Proteomes" id="UP001063166"/>
    </source>
</evidence>
<dbReference type="AlphaFoldDB" id="A0A9P3UIH9"/>
<dbReference type="PANTHER" id="PTHR47959:SF24">
    <property type="entry name" value="ATP-DEPENDENT RNA HELICASE"/>
    <property type="match status" value="1"/>
</dbReference>
<evidence type="ECO:0000256" key="3">
    <source>
        <dbReference type="ARBA" id="ARBA00022806"/>
    </source>
</evidence>
<evidence type="ECO:0000256" key="5">
    <source>
        <dbReference type="SAM" id="MobiDB-lite"/>
    </source>
</evidence>
<feature type="domain" description="Helicase C-terminal" evidence="6">
    <location>
        <begin position="47"/>
        <end position="191"/>
    </location>
</feature>
<dbReference type="GO" id="GO:0005829">
    <property type="term" value="C:cytosol"/>
    <property type="evidence" value="ECO:0007669"/>
    <property type="project" value="TreeGrafter"/>
</dbReference>
<dbReference type="PROSITE" id="PS51194">
    <property type="entry name" value="HELICASE_CTER"/>
    <property type="match status" value="1"/>
</dbReference>
<dbReference type="InterPro" id="IPR050079">
    <property type="entry name" value="DEAD_box_RNA_helicase"/>
</dbReference>
<name>A0A9P3UIH9_LYOSH</name>
<evidence type="ECO:0000259" key="6">
    <source>
        <dbReference type="PROSITE" id="PS51194"/>
    </source>
</evidence>
<dbReference type="CDD" id="cd18787">
    <property type="entry name" value="SF2_C_DEAD"/>
    <property type="match status" value="1"/>
</dbReference>
<dbReference type="GO" id="GO:0005524">
    <property type="term" value="F:ATP binding"/>
    <property type="evidence" value="ECO:0007669"/>
    <property type="project" value="UniProtKB-KW"/>
</dbReference>
<dbReference type="InterPro" id="IPR001650">
    <property type="entry name" value="Helicase_C-like"/>
</dbReference>
<proteinExistence type="predicted"/>
<dbReference type="SUPFAM" id="SSF52540">
    <property type="entry name" value="P-loop containing nucleoside triphosphate hydrolases"/>
    <property type="match status" value="1"/>
</dbReference>
<comment type="caution">
    <text evidence="7">The sequence shown here is derived from an EMBL/GenBank/DDBJ whole genome shotgun (WGS) entry which is preliminary data.</text>
</comment>
<reference evidence="7" key="1">
    <citation type="submission" date="2022-07" db="EMBL/GenBank/DDBJ databases">
        <title>The genome of Lyophyllum shimeji provides insight into the initial evolution of ectomycorrhizal fungal genome.</title>
        <authorList>
            <person name="Kobayashi Y."/>
            <person name="Shibata T."/>
            <person name="Hirakawa H."/>
            <person name="Shigenobu S."/>
            <person name="Nishiyama T."/>
            <person name="Yamada A."/>
            <person name="Hasebe M."/>
            <person name="Kawaguchi M."/>
        </authorList>
    </citation>
    <scope>NUCLEOTIDE SEQUENCE</scope>
    <source>
        <strain evidence="7">AT787</strain>
    </source>
</reference>
<dbReference type="OrthoDB" id="10261904at2759"/>
<keyword evidence="2" id="KW-0378">Hydrolase</keyword>
<gene>
    <name evidence="7" type="primary">RRP3</name>
    <name evidence="7" type="ORF">LshimejAT787_0111110</name>
</gene>
<evidence type="ECO:0000313" key="7">
    <source>
        <dbReference type="EMBL" id="GLB34227.1"/>
    </source>
</evidence>